<dbReference type="EMBL" id="CAQQ02157643">
    <property type="status" value="NOT_ANNOTATED_CDS"/>
    <property type="molecule type" value="Genomic_DNA"/>
</dbReference>
<dbReference type="Proteomes" id="UP000015102">
    <property type="component" value="Unassembled WGS sequence"/>
</dbReference>
<dbReference type="EMBL" id="CAQQ02157642">
    <property type="status" value="NOT_ANNOTATED_CDS"/>
    <property type="molecule type" value="Genomic_DNA"/>
</dbReference>
<dbReference type="GO" id="GO:0032040">
    <property type="term" value="C:small-subunit processome"/>
    <property type="evidence" value="ECO:0007669"/>
    <property type="project" value="InterPro"/>
</dbReference>
<keyword evidence="5" id="KW-0539">Nucleus</keyword>
<evidence type="ECO:0000256" key="6">
    <source>
        <dbReference type="SAM" id="MobiDB-lite"/>
    </source>
</evidence>
<sequence>MSSWKKAGKSNQKTHRERQQPESRKHLGLLEKKKDYKLRAIDRAEKEKTLKVLHKRALNKNPDDSKKKK</sequence>
<feature type="compositionally biased region" description="Basic and acidic residues" evidence="6">
    <location>
        <begin position="17"/>
        <end position="32"/>
    </location>
</feature>
<reference evidence="8" key="1">
    <citation type="submission" date="2013-02" db="EMBL/GenBank/DDBJ databases">
        <authorList>
            <person name="Hughes D."/>
        </authorList>
    </citation>
    <scope>NUCLEOTIDE SEQUENCE</scope>
    <source>
        <strain>Durham</strain>
        <strain evidence="8">NC isolate 2 -- Noor lab</strain>
    </source>
</reference>
<evidence type="ECO:0000256" key="5">
    <source>
        <dbReference type="ARBA" id="ARBA00023242"/>
    </source>
</evidence>
<evidence type="ECO:0000256" key="3">
    <source>
        <dbReference type="ARBA" id="ARBA00020121"/>
    </source>
</evidence>
<dbReference type="PANTHER" id="PTHR12838:SF0">
    <property type="entry name" value="U3 SMALL NUCLEOLAR RNA-ASSOCIATED PROTEIN 11-RELATED"/>
    <property type="match status" value="1"/>
</dbReference>
<dbReference type="EnsemblMetazoa" id="MESCA000531-RA">
    <property type="protein sequence ID" value="MESCA000531-PA"/>
    <property type="gene ID" value="MESCA000531"/>
</dbReference>
<organism evidence="7 8">
    <name type="scientific">Megaselia scalaris</name>
    <name type="common">Humpbacked fly</name>
    <name type="synonym">Phora scalaris</name>
    <dbReference type="NCBI Taxonomy" id="36166"/>
    <lineage>
        <taxon>Eukaryota</taxon>
        <taxon>Metazoa</taxon>
        <taxon>Ecdysozoa</taxon>
        <taxon>Arthropoda</taxon>
        <taxon>Hexapoda</taxon>
        <taxon>Insecta</taxon>
        <taxon>Pterygota</taxon>
        <taxon>Neoptera</taxon>
        <taxon>Endopterygota</taxon>
        <taxon>Diptera</taxon>
        <taxon>Brachycera</taxon>
        <taxon>Muscomorpha</taxon>
        <taxon>Platypezoidea</taxon>
        <taxon>Phoridae</taxon>
        <taxon>Megaseliini</taxon>
        <taxon>Megaselia</taxon>
    </lineage>
</organism>
<evidence type="ECO:0000256" key="1">
    <source>
        <dbReference type="ARBA" id="ARBA00004604"/>
    </source>
</evidence>
<proteinExistence type="inferred from homology"/>
<dbReference type="GO" id="GO:0006364">
    <property type="term" value="P:rRNA processing"/>
    <property type="evidence" value="ECO:0007669"/>
    <property type="project" value="UniProtKB-KW"/>
</dbReference>
<reference evidence="7" key="2">
    <citation type="submission" date="2015-06" db="UniProtKB">
        <authorList>
            <consortium name="EnsemblMetazoa"/>
        </authorList>
    </citation>
    <scope>IDENTIFICATION</scope>
</reference>
<dbReference type="HOGENOM" id="CLU_2778763_0_0_1"/>
<evidence type="ECO:0000313" key="8">
    <source>
        <dbReference type="Proteomes" id="UP000015102"/>
    </source>
</evidence>
<comment type="subcellular location">
    <subcellularLocation>
        <location evidence="1">Nucleus</location>
        <location evidence="1">Nucleolus</location>
    </subcellularLocation>
</comment>
<protein>
    <recommendedName>
        <fullName evidence="3">Probable U3 small nucleolar RNA-associated protein 11</fullName>
    </recommendedName>
</protein>
<dbReference type="Pfam" id="PF03998">
    <property type="entry name" value="Utp11"/>
    <property type="match status" value="1"/>
</dbReference>
<name>T1GBA4_MEGSC</name>
<evidence type="ECO:0000256" key="2">
    <source>
        <dbReference type="ARBA" id="ARBA00008105"/>
    </source>
</evidence>
<dbReference type="AlphaFoldDB" id="T1GBA4"/>
<keyword evidence="4" id="KW-0698">rRNA processing</keyword>
<feature type="region of interest" description="Disordered" evidence="6">
    <location>
        <begin position="1"/>
        <end position="32"/>
    </location>
</feature>
<comment type="similarity">
    <text evidence="2">Belongs to the UTP11 family.</text>
</comment>
<dbReference type="PANTHER" id="PTHR12838">
    <property type="entry name" value="U3 SMALL NUCLEOLAR RNA-ASSOCIATED PROTEIN 11"/>
    <property type="match status" value="1"/>
</dbReference>
<accession>T1GBA4</accession>
<dbReference type="STRING" id="36166.T1GBA4"/>
<feature type="compositionally biased region" description="Basic residues" evidence="6">
    <location>
        <begin position="1"/>
        <end position="16"/>
    </location>
</feature>
<evidence type="ECO:0000313" key="7">
    <source>
        <dbReference type="EnsemblMetazoa" id="MESCA000531-PA"/>
    </source>
</evidence>
<dbReference type="InterPro" id="IPR007144">
    <property type="entry name" value="SSU_processome_Utp11"/>
</dbReference>
<keyword evidence="8" id="KW-1185">Reference proteome</keyword>
<evidence type="ECO:0000256" key="4">
    <source>
        <dbReference type="ARBA" id="ARBA00022552"/>
    </source>
</evidence>